<dbReference type="AlphaFoldDB" id="X1H078"/>
<feature type="non-terminal residue" evidence="2">
    <location>
        <position position="1"/>
    </location>
</feature>
<comment type="caution">
    <text evidence="2">The sequence shown here is derived from an EMBL/GenBank/DDBJ whole genome shotgun (WGS) entry which is preliminary data.</text>
</comment>
<evidence type="ECO:0000313" key="2">
    <source>
        <dbReference type="EMBL" id="GAH50485.1"/>
    </source>
</evidence>
<sequence length="201" mass="23948">QEVYIDGFLIDAVCEDLLVEIQTRNFYQLKAKLSILLKNYKVRVVHPIAAEKWIIYLPADEDEEIKRRKSPKHGRYEHLFRELVYISQFVYDLNFSIEILLTHEEEIRRDDGLGSWRRKGWSIIDRRLIEVTDQVILSSVDDYRMFLPENLPQPFTTRNLSLSLNIPHRLAQQMAYCLRSMDIITVSDKRGRENLYITRCE</sequence>
<feature type="domain" description="DUF8091" evidence="1">
    <location>
        <begin position="1"/>
        <end position="137"/>
    </location>
</feature>
<reference evidence="2" key="1">
    <citation type="journal article" date="2014" name="Front. Microbiol.">
        <title>High frequency of phylogenetically diverse reductive dehalogenase-homologous genes in deep subseafloor sedimentary metagenomes.</title>
        <authorList>
            <person name="Kawai M."/>
            <person name="Futagami T."/>
            <person name="Toyoda A."/>
            <person name="Takaki Y."/>
            <person name="Nishi S."/>
            <person name="Hori S."/>
            <person name="Arai W."/>
            <person name="Tsubouchi T."/>
            <person name="Morono Y."/>
            <person name="Uchiyama I."/>
            <person name="Ito T."/>
            <person name="Fujiyama A."/>
            <person name="Inagaki F."/>
            <person name="Takami H."/>
        </authorList>
    </citation>
    <scope>NUCLEOTIDE SEQUENCE</scope>
    <source>
        <strain evidence="2">Expedition CK06-06</strain>
    </source>
</reference>
<dbReference type="InterPro" id="IPR058404">
    <property type="entry name" value="DUF8091"/>
</dbReference>
<proteinExistence type="predicted"/>
<protein>
    <recommendedName>
        <fullName evidence="1">DUF8091 domain-containing protein</fullName>
    </recommendedName>
</protein>
<dbReference type="Pfam" id="PF26351">
    <property type="entry name" value="DUF8091"/>
    <property type="match status" value="1"/>
</dbReference>
<dbReference type="EMBL" id="BARU01024544">
    <property type="protein sequence ID" value="GAH50485.1"/>
    <property type="molecule type" value="Genomic_DNA"/>
</dbReference>
<name>X1H078_9ZZZZ</name>
<organism evidence="2">
    <name type="scientific">marine sediment metagenome</name>
    <dbReference type="NCBI Taxonomy" id="412755"/>
    <lineage>
        <taxon>unclassified sequences</taxon>
        <taxon>metagenomes</taxon>
        <taxon>ecological metagenomes</taxon>
    </lineage>
</organism>
<accession>X1H078</accession>
<evidence type="ECO:0000259" key="1">
    <source>
        <dbReference type="Pfam" id="PF26351"/>
    </source>
</evidence>
<gene>
    <name evidence="2" type="ORF">S03H2_39663</name>
</gene>